<evidence type="ECO:0000313" key="3">
    <source>
        <dbReference type="WBParaSite" id="HPBE_0002129201-mRNA-1"/>
    </source>
</evidence>
<reference evidence="3" key="2">
    <citation type="submission" date="2019-09" db="UniProtKB">
        <authorList>
            <consortium name="WormBaseParasite"/>
        </authorList>
    </citation>
    <scope>IDENTIFICATION</scope>
</reference>
<evidence type="ECO:0000313" key="2">
    <source>
        <dbReference type="Proteomes" id="UP000050761"/>
    </source>
</evidence>
<dbReference type="Proteomes" id="UP000050761">
    <property type="component" value="Unassembled WGS sequence"/>
</dbReference>
<proteinExistence type="predicted"/>
<organism evidence="2 3">
    <name type="scientific">Heligmosomoides polygyrus</name>
    <name type="common">Parasitic roundworm</name>
    <dbReference type="NCBI Taxonomy" id="6339"/>
    <lineage>
        <taxon>Eukaryota</taxon>
        <taxon>Metazoa</taxon>
        <taxon>Ecdysozoa</taxon>
        <taxon>Nematoda</taxon>
        <taxon>Chromadorea</taxon>
        <taxon>Rhabditida</taxon>
        <taxon>Rhabditina</taxon>
        <taxon>Rhabditomorpha</taxon>
        <taxon>Strongyloidea</taxon>
        <taxon>Heligmosomidae</taxon>
        <taxon>Heligmosomoides</taxon>
    </lineage>
</organism>
<evidence type="ECO:0000313" key="1">
    <source>
        <dbReference type="EMBL" id="VDP24288.1"/>
    </source>
</evidence>
<protein>
    <submittedName>
        <fullName evidence="3">Secreted protein</fullName>
    </submittedName>
</protein>
<dbReference type="EMBL" id="UZAH01032869">
    <property type="protein sequence ID" value="VDP24288.1"/>
    <property type="molecule type" value="Genomic_DNA"/>
</dbReference>
<sequence>MPLVLLLQYSKFLYLHVASAPPASCHSFYAVRLAKAYSLYTIASGLSTNLHHCICHVHKLLTVYAGQHDVDLPGQHQALLPLRAQALQALQGFFGASMSSGF</sequence>
<reference evidence="1 2" key="1">
    <citation type="submission" date="2018-11" db="EMBL/GenBank/DDBJ databases">
        <authorList>
            <consortium name="Pathogen Informatics"/>
        </authorList>
    </citation>
    <scope>NUCLEOTIDE SEQUENCE [LARGE SCALE GENOMIC DNA]</scope>
</reference>
<gene>
    <name evidence="1" type="ORF">HPBE_LOCUS21291</name>
</gene>
<accession>A0A3P8CSN0</accession>
<dbReference type="WBParaSite" id="HPBE_0002129201-mRNA-1">
    <property type="protein sequence ID" value="HPBE_0002129201-mRNA-1"/>
    <property type="gene ID" value="HPBE_0002129201"/>
</dbReference>
<keyword evidence="2" id="KW-1185">Reference proteome</keyword>
<name>A0A183GFT9_HELPZ</name>
<accession>A0A183GFT9</accession>
<dbReference type="AlphaFoldDB" id="A0A183GFT9"/>